<keyword evidence="13" id="KW-1185">Reference proteome</keyword>
<feature type="region of interest" description="Disordered" evidence="7">
    <location>
        <begin position="126"/>
        <end position="153"/>
    </location>
</feature>
<dbReference type="Pfam" id="PF00226">
    <property type="entry name" value="DnaJ"/>
    <property type="match status" value="1"/>
</dbReference>
<keyword evidence="2 8" id="KW-0812">Transmembrane</keyword>
<dbReference type="PRINTS" id="PR00625">
    <property type="entry name" value="JDOMAIN"/>
</dbReference>
<dbReference type="EMBL" id="OU899036">
    <property type="protein sequence ID" value="CAH1732764.1"/>
    <property type="molecule type" value="Genomic_DNA"/>
</dbReference>
<evidence type="ECO:0000256" key="6">
    <source>
        <dbReference type="ARBA" id="ARBA00037847"/>
    </source>
</evidence>
<feature type="region of interest" description="Disordered" evidence="7">
    <location>
        <begin position="594"/>
        <end position="617"/>
    </location>
</feature>
<dbReference type="SUPFAM" id="SSF46689">
    <property type="entry name" value="Homeodomain-like"/>
    <property type="match status" value="2"/>
</dbReference>
<feature type="compositionally biased region" description="Basic residues" evidence="7">
    <location>
        <begin position="65"/>
        <end position="76"/>
    </location>
</feature>
<feature type="domain" description="J" evidence="9">
    <location>
        <begin position="212"/>
        <end position="276"/>
    </location>
</feature>
<feature type="domain" description="SANT" evidence="11">
    <location>
        <begin position="541"/>
        <end position="597"/>
    </location>
</feature>
<dbReference type="SMART" id="SM00271">
    <property type="entry name" value="DnaJ"/>
    <property type="match status" value="1"/>
</dbReference>
<evidence type="ECO:0000313" key="12">
    <source>
        <dbReference type="EMBL" id="CAH1732764.1"/>
    </source>
</evidence>
<dbReference type="PANTHER" id="PTHR44653:SF2">
    <property type="entry name" value="DNAJ HOMOLOG SUBFAMILY C MEMBER 1"/>
    <property type="match status" value="1"/>
</dbReference>
<evidence type="ECO:0000256" key="3">
    <source>
        <dbReference type="ARBA" id="ARBA00022729"/>
    </source>
</evidence>
<dbReference type="GO" id="GO:0005634">
    <property type="term" value="C:nucleus"/>
    <property type="evidence" value="ECO:0007669"/>
    <property type="project" value="UniProtKB-SubCell"/>
</dbReference>
<evidence type="ECO:0000256" key="8">
    <source>
        <dbReference type="SAM" id="Phobius"/>
    </source>
</evidence>
<feature type="region of interest" description="Disordered" evidence="7">
    <location>
        <begin position="33"/>
        <end position="87"/>
    </location>
</feature>
<feature type="transmembrane region" description="Helical" evidence="8">
    <location>
        <begin position="298"/>
        <end position="321"/>
    </location>
</feature>
<evidence type="ECO:0000256" key="1">
    <source>
        <dbReference type="ARBA" id="ARBA00004123"/>
    </source>
</evidence>
<evidence type="ECO:0000259" key="9">
    <source>
        <dbReference type="PROSITE" id="PS50076"/>
    </source>
</evidence>
<dbReference type="Gene3D" id="1.10.287.110">
    <property type="entry name" value="DnaJ domain"/>
    <property type="match status" value="1"/>
</dbReference>
<keyword evidence="5 8" id="KW-0472">Membrane</keyword>
<dbReference type="InterPro" id="IPR001005">
    <property type="entry name" value="SANT/Myb"/>
</dbReference>
<evidence type="ECO:0000313" key="13">
    <source>
        <dbReference type="Proteomes" id="UP001154329"/>
    </source>
</evidence>
<reference evidence="12" key="1">
    <citation type="submission" date="2022-02" db="EMBL/GenBank/DDBJ databases">
        <authorList>
            <person name="King R."/>
        </authorList>
    </citation>
    <scope>NUCLEOTIDE SEQUENCE</scope>
</reference>
<dbReference type="InterPro" id="IPR052606">
    <property type="entry name" value="DnaJ_domain_protein"/>
</dbReference>
<dbReference type="InterPro" id="IPR017884">
    <property type="entry name" value="SANT_dom"/>
</dbReference>
<feature type="domain" description="Myb-like" evidence="10">
    <location>
        <begin position="538"/>
        <end position="593"/>
    </location>
</feature>
<keyword evidence="4 8" id="KW-1133">Transmembrane helix</keyword>
<feature type="non-terminal residue" evidence="12">
    <location>
        <position position="1"/>
    </location>
</feature>
<feature type="compositionally biased region" description="Polar residues" evidence="7">
    <location>
        <begin position="42"/>
        <end position="52"/>
    </location>
</feature>
<name>A0A9P0NNB0_APHGO</name>
<dbReference type="PROSITE" id="PS00636">
    <property type="entry name" value="DNAJ_1"/>
    <property type="match status" value="1"/>
</dbReference>
<keyword evidence="3" id="KW-0732">Signal</keyword>
<reference evidence="12" key="2">
    <citation type="submission" date="2022-10" db="EMBL/GenBank/DDBJ databases">
        <authorList>
            <consortium name="ENA_rothamsted_submissions"/>
            <consortium name="culmorum"/>
            <person name="King R."/>
        </authorList>
    </citation>
    <scope>NUCLEOTIDE SEQUENCE</scope>
</reference>
<gene>
    <name evidence="12" type="ORF">APHIGO_LOCUS9208</name>
</gene>
<evidence type="ECO:0000256" key="2">
    <source>
        <dbReference type="ARBA" id="ARBA00022692"/>
    </source>
</evidence>
<evidence type="ECO:0000256" key="7">
    <source>
        <dbReference type="SAM" id="MobiDB-lite"/>
    </source>
</evidence>
<dbReference type="CDD" id="cd00167">
    <property type="entry name" value="SANT"/>
    <property type="match status" value="1"/>
</dbReference>
<dbReference type="SUPFAM" id="SSF46565">
    <property type="entry name" value="Chaperone J-domain"/>
    <property type="match status" value="1"/>
</dbReference>
<dbReference type="Proteomes" id="UP001154329">
    <property type="component" value="Chromosome 3"/>
</dbReference>
<feature type="transmembrane region" description="Helical" evidence="8">
    <location>
        <begin position="176"/>
        <end position="194"/>
    </location>
</feature>
<dbReference type="CDD" id="cd06257">
    <property type="entry name" value="DnaJ"/>
    <property type="match status" value="1"/>
</dbReference>
<protein>
    <submittedName>
        <fullName evidence="12">Uncharacterized protein</fullName>
    </submittedName>
</protein>
<comment type="subcellular location">
    <subcellularLocation>
        <location evidence="6">Endomembrane system</location>
        <topology evidence="6">Single-pass membrane protein</topology>
    </subcellularLocation>
    <subcellularLocation>
        <location evidence="1">Nucleus</location>
    </subcellularLocation>
</comment>
<dbReference type="AlphaFoldDB" id="A0A9P0NNB0"/>
<dbReference type="SMART" id="SM00717">
    <property type="entry name" value="SANT"/>
    <property type="match status" value="2"/>
</dbReference>
<dbReference type="InterPro" id="IPR036869">
    <property type="entry name" value="J_dom_sf"/>
</dbReference>
<dbReference type="Gene3D" id="1.10.10.60">
    <property type="entry name" value="Homeodomain-like"/>
    <property type="match status" value="2"/>
</dbReference>
<evidence type="ECO:0000256" key="4">
    <source>
        <dbReference type="ARBA" id="ARBA00022989"/>
    </source>
</evidence>
<evidence type="ECO:0000256" key="5">
    <source>
        <dbReference type="ARBA" id="ARBA00023136"/>
    </source>
</evidence>
<dbReference type="PROSITE" id="PS50090">
    <property type="entry name" value="MYB_LIKE"/>
    <property type="match status" value="1"/>
</dbReference>
<feature type="transmembrane region" description="Helical" evidence="8">
    <location>
        <begin position="374"/>
        <end position="396"/>
    </location>
</feature>
<evidence type="ECO:0000259" key="10">
    <source>
        <dbReference type="PROSITE" id="PS50090"/>
    </source>
</evidence>
<accession>A0A9P0NNB0</accession>
<dbReference type="PROSITE" id="PS50076">
    <property type="entry name" value="DNAJ_2"/>
    <property type="match status" value="1"/>
</dbReference>
<dbReference type="InterPro" id="IPR001623">
    <property type="entry name" value="DnaJ_domain"/>
</dbReference>
<dbReference type="Pfam" id="PF23082">
    <property type="entry name" value="Myb_DNA-binding_2"/>
    <property type="match status" value="2"/>
</dbReference>
<proteinExistence type="predicted"/>
<dbReference type="InterPro" id="IPR018253">
    <property type="entry name" value="DnaJ_domain_CS"/>
</dbReference>
<dbReference type="PROSITE" id="PS51293">
    <property type="entry name" value="SANT"/>
    <property type="match status" value="1"/>
</dbReference>
<dbReference type="PANTHER" id="PTHR44653">
    <property type="entry name" value="DNAJ HOMOLOG SUBFAMILY C MEMBER 1"/>
    <property type="match status" value="1"/>
</dbReference>
<dbReference type="GO" id="GO:0012505">
    <property type="term" value="C:endomembrane system"/>
    <property type="evidence" value="ECO:0007669"/>
    <property type="project" value="UniProtKB-SubCell"/>
</dbReference>
<sequence>SRSFPPTIVLLAWWRYHPSGTVITVVGLASPTPATHTHTHSNITYNRSSESSSRVRHGGTVVSGRYHRRRRRRQRKQQQQQPIARRRLPRFDWVTRAHTRSAADIRLVRSSTLCTEPLDVSCAVSRRHRPPATDDTRRTGLVHRAKTTSSPPPATRTNVVFLASRSRAANMNGSKMFALILVVLAINTVSIQAWDSDQMEVFDLVEEMNNINFYKFLEVPEDANSSAIRHAFRRMSLILHPDKNNSPDAEARFRELASIHDVLRDPVKRGHYDKVLSEGLPDWHHAVYYYRRVRRMGFLEMIVILFSIISVGQYLVAWGSYIENKFTVEELLSSKIKKIRKQKKYRGDSTLPPEFDVNIPKPSLKNTLPCQLPYWLWIFILKSPSLTTAAISFLVTKFKERQNNQKKVEFEKPEPVIRERIRRRKTPYKIPEINDYNNTNGDSHEKVNTEKNDAPAVAGGLWTDEDLYELSQMVNKFPPGTSDRWQKVGKAMQRPVPEVAYMANKMKQNGYKVPTPGETIESVTTEEPKKVKTRAIENVESSDNSWTQIQQKTLENALVKFPKGSTENRWEKISKCVPNKTKEECMARYKELSKQVKKKKDSIDDGIENAENNTNES</sequence>
<dbReference type="InterPro" id="IPR009057">
    <property type="entry name" value="Homeodomain-like_sf"/>
</dbReference>
<evidence type="ECO:0000259" key="11">
    <source>
        <dbReference type="PROSITE" id="PS51293"/>
    </source>
</evidence>
<organism evidence="12 13">
    <name type="scientific">Aphis gossypii</name>
    <name type="common">Cotton aphid</name>
    <dbReference type="NCBI Taxonomy" id="80765"/>
    <lineage>
        <taxon>Eukaryota</taxon>
        <taxon>Metazoa</taxon>
        <taxon>Ecdysozoa</taxon>
        <taxon>Arthropoda</taxon>
        <taxon>Hexapoda</taxon>
        <taxon>Insecta</taxon>
        <taxon>Pterygota</taxon>
        <taxon>Neoptera</taxon>
        <taxon>Paraneoptera</taxon>
        <taxon>Hemiptera</taxon>
        <taxon>Sternorrhyncha</taxon>
        <taxon>Aphidomorpha</taxon>
        <taxon>Aphidoidea</taxon>
        <taxon>Aphididae</taxon>
        <taxon>Aphidini</taxon>
        <taxon>Aphis</taxon>
        <taxon>Aphis</taxon>
    </lineage>
</organism>